<dbReference type="Gene3D" id="1.10.1040.10">
    <property type="entry name" value="N-(1-d-carboxylethyl)-l-norvaline Dehydrogenase, domain 2"/>
    <property type="match status" value="1"/>
</dbReference>
<keyword evidence="8" id="KW-0520">NAD</keyword>
<evidence type="ECO:0000313" key="14">
    <source>
        <dbReference type="Proteomes" id="UP001185069"/>
    </source>
</evidence>
<organism evidence="13 14">
    <name type="scientific">Arthrobacter russicus</name>
    <dbReference type="NCBI Taxonomy" id="172040"/>
    <lineage>
        <taxon>Bacteria</taxon>
        <taxon>Bacillati</taxon>
        <taxon>Actinomycetota</taxon>
        <taxon>Actinomycetes</taxon>
        <taxon>Micrococcales</taxon>
        <taxon>Micrococcaceae</taxon>
        <taxon>Arthrobacter</taxon>
    </lineage>
</organism>
<evidence type="ECO:0000256" key="3">
    <source>
        <dbReference type="ARBA" id="ARBA00009463"/>
    </source>
</evidence>
<evidence type="ECO:0000256" key="5">
    <source>
        <dbReference type="ARBA" id="ARBA00022490"/>
    </source>
</evidence>
<dbReference type="GO" id="GO:0016491">
    <property type="term" value="F:oxidoreductase activity"/>
    <property type="evidence" value="ECO:0007669"/>
    <property type="project" value="UniProtKB-KW"/>
</dbReference>
<dbReference type="PANTHER" id="PTHR48075:SF1">
    <property type="entry name" value="LAMBDA-CRYSTALLIN HOMOLOG"/>
    <property type="match status" value="1"/>
</dbReference>
<evidence type="ECO:0000256" key="7">
    <source>
        <dbReference type="ARBA" id="ARBA00023002"/>
    </source>
</evidence>
<keyword evidence="7 13" id="KW-0560">Oxidoreductase</keyword>
<evidence type="ECO:0000259" key="11">
    <source>
        <dbReference type="Pfam" id="PF00725"/>
    </source>
</evidence>
<comment type="subunit">
    <text evidence="4">Homodimer.</text>
</comment>
<comment type="caution">
    <text evidence="13">The sequence shown here is derived from an EMBL/GenBank/DDBJ whole genome shotgun (WGS) entry which is preliminary data.</text>
</comment>
<keyword evidence="14" id="KW-1185">Reference proteome</keyword>
<dbReference type="Pfam" id="PF02737">
    <property type="entry name" value="3HCDH_N"/>
    <property type="match status" value="1"/>
</dbReference>
<evidence type="ECO:0000256" key="1">
    <source>
        <dbReference type="ARBA" id="ARBA00004496"/>
    </source>
</evidence>
<accession>A0ABU1JAC8</accession>
<keyword evidence="5" id="KW-0963">Cytoplasm</keyword>
<feature type="domain" description="3-hydroxyacyl-CoA dehydrogenase NAD binding" evidence="12">
    <location>
        <begin position="5"/>
        <end position="177"/>
    </location>
</feature>
<dbReference type="SUPFAM" id="SSF48179">
    <property type="entry name" value="6-phosphogluconate dehydrogenase C-terminal domain-like"/>
    <property type="match status" value="1"/>
</dbReference>
<evidence type="ECO:0000256" key="2">
    <source>
        <dbReference type="ARBA" id="ARBA00005086"/>
    </source>
</evidence>
<evidence type="ECO:0000259" key="12">
    <source>
        <dbReference type="Pfam" id="PF02737"/>
    </source>
</evidence>
<comment type="subcellular location">
    <subcellularLocation>
        <location evidence="1">Cytoplasm</location>
    </subcellularLocation>
</comment>
<dbReference type="InterPro" id="IPR022694">
    <property type="entry name" value="3-OHacyl-CoA_DH"/>
</dbReference>
<reference evidence="13 14" key="1">
    <citation type="submission" date="2023-07" db="EMBL/GenBank/DDBJ databases">
        <title>Sequencing the genomes of 1000 actinobacteria strains.</title>
        <authorList>
            <person name="Klenk H.-P."/>
        </authorList>
    </citation>
    <scope>NUCLEOTIDE SEQUENCE [LARGE SCALE GENOMIC DNA]</scope>
    <source>
        <strain evidence="13 14">DSM 14555</strain>
    </source>
</reference>
<dbReference type="InterPro" id="IPR013328">
    <property type="entry name" value="6PGD_dom2"/>
</dbReference>
<proteinExistence type="inferred from homology"/>
<dbReference type="InterPro" id="IPR006108">
    <property type="entry name" value="3HC_DH_C"/>
</dbReference>
<dbReference type="InterPro" id="IPR006176">
    <property type="entry name" value="3-OHacyl-CoA_DH_NAD-bd"/>
</dbReference>
<dbReference type="InterPro" id="IPR008927">
    <property type="entry name" value="6-PGluconate_DH-like_C_sf"/>
</dbReference>
<feature type="domain" description="3-hydroxyacyl-CoA dehydrogenase C-terminal" evidence="11">
    <location>
        <begin position="183"/>
        <end position="250"/>
    </location>
</feature>
<dbReference type="PANTHER" id="PTHR48075">
    <property type="entry name" value="3-HYDROXYACYL-COA DEHYDROGENASE FAMILY PROTEIN"/>
    <property type="match status" value="1"/>
</dbReference>
<dbReference type="EMBL" id="JAVDQF010000001">
    <property type="protein sequence ID" value="MDR6269370.1"/>
    <property type="molecule type" value="Genomic_DNA"/>
</dbReference>
<dbReference type="PIRSF" id="PIRSF000105">
    <property type="entry name" value="HCDH"/>
    <property type="match status" value="1"/>
</dbReference>
<comment type="similarity">
    <text evidence="3">Belongs to the 3-hydroxyacyl-CoA dehydrogenase family.</text>
</comment>
<name>A0ABU1JAC8_9MICC</name>
<dbReference type="InterPro" id="IPR036291">
    <property type="entry name" value="NAD(P)-bd_dom_sf"/>
</dbReference>
<dbReference type="Proteomes" id="UP001185069">
    <property type="component" value="Unassembled WGS sequence"/>
</dbReference>
<evidence type="ECO:0000256" key="8">
    <source>
        <dbReference type="ARBA" id="ARBA00023027"/>
    </source>
</evidence>
<protein>
    <recommendedName>
        <fullName evidence="10">L-gulonate 3-dehydrogenase</fullName>
        <ecNumber evidence="9">1.1.1.45</ecNumber>
    </recommendedName>
    <alternativeName>
        <fullName evidence="10">L-gulonate 3-dehydrogenase</fullName>
    </alternativeName>
</protein>
<sequence>MSLKNVAVIGAGTIGLSWTALFANAGLNVTVSDPRPDLADVVRDSMPELAASLGSTAEKLLAQVTVSASLADAVANADLVQENGPERLEFKQQLFADIAAAAPSRALLASSSSGIVATLIAEKLDDDAAGRMLIAHPFNPPQLMPLVEIVPGERTLESVTLAAIDFYRELGKVPVREHQEIQGFVANRLQAVVLKEAFNLVIQGVVSVEELDTAMKTSLGARWATIGPFESYHLGGGPGGIRHMFEHLGGNLTGGDSGVTEADVEKLIADVERTYGAGPEAYAKLTAERDRKQLAVNAAVSD</sequence>
<dbReference type="SUPFAM" id="SSF51735">
    <property type="entry name" value="NAD(P)-binding Rossmann-fold domains"/>
    <property type="match status" value="1"/>
</dbReference>
<dbReference type="Gene3D" id="3.40.50.720">
    <property type="entry name" value="NAD(P)-binding Rossmann-like Domain"/>
    <property type="match status" value="1"/>
</dbReference>
<dbReference type="RefSeq" id="WP_309797636.1">
    <property type="nucleotide sequence ID" value="NZ_BAAAHY010000005.1"/>
</dbReference>
<evidence type="ECO:0000256" key="6">
    <source>
        <dbReference type="ARBA" id="ARBA00022553"/>
    </source>
</evidence>
<dbReference type="EC" id="1.1.1.45" evidence="9"/>
<evidence type="ECO:0000256" key="10">
    <source>
        <dbReference type="ARBA" id="ARBA00042709"/>
    </source>
</evidence>
<keyword evidence="6" id="KW-0597">Phosphoprotein</keyword>
<evidence type="ECO:0000256" key="9">
    <source>
        <dbReference type="ARBA" id="ARBA00038962"/>
    </source>
</evidence>
<comment type="pathway">
    <text evidence="2">Lipid metabolism; butanoate metabolism.</text>
</comment>
<evidence type="ECO:0000313" key="13">
    <source>
        <dbReference type="EMBL" id="MDR6269370.1"/>
    </source>
</evidence>
<evidence type="ECO:0000256" key="4">
    <source>
        <dbReference type="ARBA" id="ARBA00011738"/>
    </source>
</evidence>
<dbReference type="Pfam" id="PF00725">
    <property type="entry name" value="3HCDH"/>
    <property type="match status" value="1"/>
</dbReference>
<gene>
    <name evidence="13" type="ORF">JOE69_001608</name>
</gene>